<name>A0A1C7I911_9FIRM</name>
<proteinExistence type="inferred from homology"/>
<dbReference type="HAMAP" id="MF_01197">
    <property type="entry name" value="SepF"/>
    <property type="match status" value="1"/>
</dbReference>
<organism evidence="7 8">
    <name type="scientific">Blautia pseudococcoides</name>
    <dbReference type="NCBI Taxonomy" id="1796616"/>
    <lineage>
        <taxon>Bacteria</taxon>
        <taxon>Bacillati</taxon>
        <taxon>Bacillota</taxon>
        <taxon>Clostridia</taxon>
        <taxon>Lachnospirales</taxon>
        <taxon>Lachnospiraceae</taxon>
        <taxon>Blautia</taxon>
    </lineage>
</organism>
<evidence type="ECO:0000256" key="3">
    <source>
        <dbReference type="ARBA" id="ARBA00023306"/>
    </source>
</evidence>
<dbReference type="Gene3D" id="3.30.110.150">
    <property type="entry name" value="SepF-like protein"/>
    <property type="match status" value="1"/>
</dbReference>
<dbReference type="AlphaFoldDB" id="A0A1C7I911"/>
<dbReference type="InterPro" id="IPR038594">
    <property type="entry name" value="SepF-like_sf"/>
</dbReference>
<dbReference type="GO" id="GO:0043093">
    <property type="term" value="P:FtsZ-dependent cytokinesis"/>
    <property type="evidence" value="ECO:0007669"/>
    <property type="project" value="UniProtKB-UniRule"/>
</dbReference>
<feature type="region of interest" description="Disordered" evidence="6">
    <location>
        <begin position="50"/>
        <end position="96"/>
    </location>
</feature>
<evidence type="ECO:0000313" key="8">
    <source>
        <dbReference type="Proteomes" id="UP000092574"/>
    </source>
</evidence>
<dbReference type="GO" id="GO:0000917">
    <property type="term" value="P:division septum assembly"/>
    <property type="evidence" value="ECO:0007669"/>
    <property type="project" value="UniProtKB-KW"/>
</dbReference>
<dbReference type="RefSeq" id="WP_065541704.1">
    <property type="nucleotide sequence ID" value="NZ_CP015405.2"/>
</dbReference>
<protein>
    <recommendedName>
        <fullName evidence="5">Cell division protein SepF</fullName>
    </recommendedName>
</protein>
<comment type="subcellular location">
    <subcellularLocation>
        <location evidence="5">Cytoplasm</location>
    </subcellularLocation>
    <text evidence="5">Localizes to the division site, in a FtsZ-dependent manner.</text>
</comment>
<dbReference type="KEGG" id="byl:A4V09_06850"/>
<keyword evidence="1 5" id="KW-0132">Cell division</keyword>
<comment type="subunit">
    <text evidence="5">Homodimer. Interacts with FtsZ.</text>
</comment>
<dbReference type="InterPro" id="IPR007561">
    <property type="entry name" value="Cell_div_SepF/SepF-rel"/>
</dbReference>
<keyword evidence="8" id="KW-1185">Reference proteome</keyword>
<dbReference type="Proteomes" id="UP000092574">
    <property type="component" value="Chromosome"/>
</dbReference>
<dbReference type="STRING" id="1796616.A4V09_06850"/>
<evidence type="ECO:0000256" key="1">
    <source>
        <dbReference type="ARBA" id="ARBA00022618"/>
    </source>
</evidence>
<keyword evidence="2 5" id="KW-0717">Septation</keyword>
<evidence type="ECO:0000256" key="6">
    <source>
        <dbReference type="SAM" id="MobiDB-lite"/>
    </source>
</evidence>
<keyword evidence="3 5" id="KW-0131">Cell cycle</keyword>
<comment type="similarity">
    <text evidence="5">Belongs to the SepF family.</text>
</comment>
<sequence>MGVLDKFLDAIKVNDDYDDDEFLDDEFDDDFDDEKPKRRFFKKLEEDDDDLDDYEPRRRTEKQPAPKAAKTAKPQKTVKSPSSASASSSKVTPMRQVKRTGSAMEVCVIKPTNMEDTREIADTLIANCTVILNLEGLDMEVAQRIIDFTSGSCYSIGGSLQKVSSYIFILTPASVDITGDYQQILSGAFDIPSIRTEY</sequence>
<feature type="compositionally biased region" description="Low complexity" evidence="6">
    <location>
        <begin position="65"/>
        <end position="93"/>
    </location>
</feature>
<evidence type="ECO:0000256" key="2">
    <source>
        <dbReference type="ARBA" id="ARBA00023210"/>
    </source>
</evidence>
<dbReference type="Pfam" id="PF04472">
    <property type="entry name" value="SepF"/>
    <property type="match status" value="1"/>
</dbReference>
<dbReference type="OrthoDB" id="9815206at2"/>
<evidence type="ECO:0000256" key="4">
    <source>
        <dbReference type="ARBA" id="ARBA00044936"/>
    </source>
</evidence>
<evidence type="ECO:0000256" key="5">
    <source>
        <dbReference type="HAMAP-Rule" id="MF_01197"/>
    </source>
</evidence>
<dbReference type="InterPro" id="IPR023052">
    <property type="entry name" value="Cell_div_SepF"/>
</dbReference>
<keyword evidence="5" id="KW-0963">Cytoplasm</keyword>
<dbReference type="GO" id="GO:0005737">
    <property type="term" value="C:cytoplasm"/>
    <property type="evidence" value="ECO:0007669"/>
    <property type="project" value="UniProtKB-SubCell"/>
</dbReference>
<accession>A0A1C7I911</accession>
<comment type="function">
    <text evidence="4 5">Cell division protein that is part of the divisome complex and is recruited early to the Z-ring. Probably stimulates Z-ring formation, perhaps through the cross-linking of FtsZ protofilaments. Its function overlaps with FtsA.</text>
</comment>
<reference evidence="7" key="1">
    <citation type="submission" date="2017-04" db="EMBL/GenBank/DDBJ databases">
        <title>Complete Genome Sequences of Twelve Strains of a Stable Defined Moderately Diverse Mouse Microbiota 2 (sDMDMm2).</title>
        <authorList>
            <person name="Uchimura Y."/>
            <person name="Wyss M."/>
            <person name="Brugiroux S."/>
            <person name="Limenitakis J.P."/>
            <person name="Stecher B."/>
            <person name="McCoy K.D."/>
            <person name="Macpherson A.J."/>
        </authorList>
    </citation>
    <scope>NUCLEOTIDE SEQUENCE</scope>
    <source>
        <strain evidence="7">YL58</strain>
    </source>
</reference>
<feature type="compositionally biased region" description="Basic and acidic residues" evidence="6">
    <location>
        <begin position="54"/>
        <end position="64"/>
    </location>
</feature>
<dbReference type="PANTHER" id="PTHR35798">
    <property type="entry name" value="CELL DIVISION PROTEIN SEPF"/>
    <property type="match status" value="1"/>
</dbReference>
<evidence type="ECO:0000313" key="7">
    <source>
        <dbReference type="EMBL" id="ANU75508.1"/>
    </source>
</evidence>
<dbReference type="PANTHER" id="PTHR35798:SF1">
    <property type="entry name" value="CELL DIVISION PROTEIN SEPF"/>
    <property type="match status" value="1"/>
</dbReference>
<gene>
    <name evidence="5" type="primary">sepF</name>
    <name evidence="7" type="ORF">A4V09_06850</name>
</gene>
<dbReference type="EMBL" id="CP015405">
    <property type="protein sequence ID" value="ANU75508.1"/>
    <property type="molecule type" value="Genomic_DNA"/>
</dbReference>